<dbReference type="AlphaFoldDB" id="A0A428TKV0"/>
<keyword evidence="4 7" id="KW-1133">Transmembrane helix</keyword>
<organism evidence="8 9">
    <name type="scientific">Fusarium oligoseptatum</name>
    <dbReference type="NCBI Taxonomy" id="2604345"/>
    <lineage>
        <taxon>Eukaryota</taxon>
        <taxon>Fungi</taxon>
        <taxon>Dikarya</taxon>
        <taxon>Ascomycota</taxon>
        <taxon>Pezizomycotina</taxon>
        <taxon>Sordariomycetes</taxon>
        <taxon>Hypocreomycetidae</taxon>
        <taxon>Hypocreales</taxon>
        <taxon>Nectriaceae</taxon>
        <taxon>Fusarium</taxon>
        <taxon>Fusarium solani species complex</taxon>
    </lineage>
</organism>
<dbReference type="InterPro" id="IPR005045">
    <property type="entry name" value="CDC50/LEM3_fam"/>
</dbReference>
<dbReference type="PANTHER" id="PTHR10926">
    <property type="entry name" value="CELL CYCLE CONTROL PROTEIN 50"/>
    <property type="match status" value="1"/>
</dbReference>
<keyword evidence="5 7" id="KW-0472">Membrane</keyword>
<keyword evidence="9" id="KW-1185">Reference proteome</keyword>
<evidence type="ECO:0000256" key="1">
    <source>
        <dbReference type="ARBA" id="ARBA00004141"/>
    </source>
</evidence>
<feature type="transmembrane region" description="Helical" evidence="7">
    <location>
        <begin position="53"/>
        <end position="74"/>
    </location>
</feature>
<comment type="similarity">
    <text evidence="2">Belongs to the CDC50/LEM3 family.</text>
</comment>
<dbReference type="Proteomes" id="UP000287144">
    <property type="component" value="Unassembled WGS sequence"/>
</dbReference>
<dbReference type="GO" id="GO:0005794">
    <property type="term" value="C:Golgi apparatus"/>
    <property type="evidence" value="ECO:0007669"/>
    <property type="project" value="TreeGrafter"/>
</dbReference>
<evidence type="ECO:0000313" key="9">
    <source>
        <dbReference type="Proteomes" id="UP000287144"/>
    </source>
</evidence>
<evidence type="ECO:0000313" key="8">
    <source>
        <dbReference type="EMBL" id="RSM02690.1"/>
    </source>
</evidence>
<reference evidence="8 9" key="1">
    <citation type="submission" date="2017-06" db="EMBL/GenBank/DDBJ databases">
        <title>Comparative genomic analysis of Ambrosia Fusariam Clade fungi.</title>
        <authorList>
            <person name="Stajich J.E."/>
            <person name="Carrillo J."/>
            <person name="Kijimoto T."/>
            <person name="Eskalen A."/>
            <person name="O'Donnell K."/>
            <person name="Kasson M."/>
        </authorList>
    </citation>
    <scope>NUCLEOTIDE SEQUENCE [LARGE SCALE GENOMIC DNA]</scope>
    <source>
        <strain evidence="8 9">NRRL62579</strain>
    </source>
</reference>
<evidence type="ECO:0000256" key="7">
    <source>
        <dbReference type="SAM" id="Phobius"/>
    </source>
</evidence>
<evidence type="ECO:0000256" key="2">
    <source>
        <dbReference type="ARBA" id="ARBA00009457"/>
    </source>
</evidence>
<gene>
    <name evidence="8" type="ORF">CEP52_007816</name>
</gene>
<evidence type="ECO:0000256" key="4">
    <source>
        <dbReference type="ARBA" id="ARBA00022989"/>
    </source>
</evidence>
<evidence type="ECO:0000256" key="3">
    <source>
        <dbReference type="ARBA" id="ARBA00022692"/>
    </source>
</evidence>
<dbReference type="EMBL" id="NKCK01000073">
    <property type="protein sequence ID" value="RSM02690.1"/>
    <property type="molecule type" value="Genomic_DNA"/>
</dbReference>
<evidence type="ECO:0000256" key="6">
    <source>
        <dbReference type="SAM" id="MobiDB-lite"/>
    </source>
</evidence>
<feature type="region of interest" description="Disordered" evidence="6">
    <location>
        <begin position="1"/>
        <end position="34"/>
    </location>
</feature>
<dbReference type="PANTHER" id="PTHR10926:SF0">
    <property type="entry name" value="CDC50, ISOFORM A"/>
    <property type="match status" value="1"/>
</dbReference>
<dbReference type="STRING" id="1325735.A0A428TKV0"/>
<dbReference type="GO" id="GO:0005783">
    <property type="term" value="C:endoplasmic reticulum"/>
    <property type="evidence" value="ECO:0007669"/>
    <property type="project" value="TreeGrafter"/>
</dbReference>
<accession>A0A428TKV0</accession>
<evidence type="ECO:0000256" key="5">
    <source>
        <dbReference type="ARBA" id="ARBA00023136"/>
    </source>
</evidence>
<dbReference type="GO" id="GO:0005886">
    <property type="term" value="C:plasma membrane"/>
    <property type="evidence" value="ECO:0007669"/>
    <property type="project" value="TreeGrafter"/>
</dbReference>
<feature type="compositionally biased region" description="Basic and acidic residues" evidence="6">
    <location>
        <begin position="1"/>
        <end position="13"/>
    </location>
</feature>
<sequence>MADDPRGIDHTDSIDSNDGPKQPDKKKSRRPANTAFRQQRLKAWQPILTPKTVLPLFFTIGIIFAPIGGLLLYASAQVQELRLDYTDCTEDAPNLSRDGGGYRSMPSDNVQTAFKSSNRSVNAMWARETNISVTLDNGVKVNETNRCHLKFTLPEGMGPPVLFYYHLTNFLSEPSSLRALFRQRPAQGKGPLVQRHQER</sequence>
<dbReference type="Pfam" id="PF03381">
    <property type="entry name" value="CDC50"/>
    <property type="match status" value="1"/>
</dbReference>
<comment type="caution">
    <text evidence="8">The sequence shown here is derived from an EMBL/GenBank/DDBJ whole genome shotgun (WGS) entry which is preliminary data.</text>
</comment>
<keyword evidence="3 7" id="KW-0812">Transmembrane</keyword>
<name>A0A428TKV0_9HYPO</name>
<comment type="subcellular location">
    <subcellularLocation>
        <location evidence="1">Membrane</location>
        <topology evidence="1">Multi-pass membrane protein</topology>
    </subcellularLocation>
</comment>
<proteinExistence type="inferred from homology"/>
<protein>
    <submittedName>
        <fullName evidence="8">Uncharacterized protein</fullName>
    </submittedName>
</protein>